<name>A0A238KN99_9RHOB</name>
<protein>
    <submittedName>
        <fullName evidence="4">D-beta-hydroxybutyrate dehydrogenase</fullName>
        <ecNumber evidence="4">1.1.1.30</ecNumber>
    </submittedName>
</protein>
<dbReference type="Pfam" id="PF00106">
    <property type="entry name" value="adh_short"/>
    <property type="match status" value="1"/>
</dbReference>
<dbReference type="GO" id="GO:0003858">
    <property type="term" value="F:3-hydroxybutyrate dehydrogenase activity"/>
    <property type="evidence" value="ECO:0007669"/>
    <property type="project" value="UniProtKB-EC"/>
</dbReference>
<dbReference type="InterPro" id="IPR020904">
    <property type="entry name" value="Sc_DH/Rdtase_CS"/>
</dbReference>
<keyword evidence="2 4" id="KW-0560">Oxidoreductase</keyword>
<dbReference type="Gene3D" id="3.40.50.720">
    <property type="entry name" value="NAD(P)-binding Rossmann-like Domain"/>
    <property type="match status" value="1"/>
</dbReference>
<evidence type="ECO:0000256" key="3">
    <source>
        <dbReference type="RuleBase" id="RU000363"/>
    </source>
</evidence>
<accession>A0A238KN99</accession>
<dbReference type="CDD" id="cd05233">
    <property type="entry name" value="SDR_c"/>
    <property type="match status" value="1"/>
</dbReference>
<dbReference type="EMBL" id="FXYE01000002">
    <property type="protein sequence ID" value="SMX44294.1"/>
    <property type="molecule type" value="Genomic_DNA"/>
</dbReference>
<dbReference type="OrthoDB" id="210852at2"/>
<evidence type="ECO:0000256" key="1">
    <source>
        <dbReference type="ARBA" id="ARBA00006484"/>
    </source>
</evidence>
<comment type="similarity">
    <text evidence="1 3">Belongs to the short-chain dehydrogenases/reductases (SDR) family.</text>
</comment>
<dbReference type="PRINTS" id="PR00080">
    <property type="entry name" value="SDRFAMILY"/>
</dbReference>
<dbReference type="AlphaFoldDB" id="A0A238KN99"/>
<evidence type="ECO:0000313" key="4">
    <source>
        <dbReference type="EMBL" id="SMX44294.1"/>
    </source>
</evidence>
<sequence>MKLDFANKVAVVTGGAGGIGHAMARRFADAGAKVVLADLTDDTPAMRENPFSARFLRADISTEAGVLAMLRDVEAHEGAVDIFASNAGIAQRMDITASEDDWQRMMNINLMSHVWAARHLVPQMAERGGQFIVTASAAGLLNEVNSIGYGVTKHGAVGFAEWLAFHYADTPLQVFCLCPEGVQTPLIEEADYLKPRAVTPALVADKVIAAMKEQQFMITTHDSTLKGLAVKASDYDKFIGYMAKVSADEKARGG</sequence>
<dbReference type="InterPro" id="IPR002347">
    <property type="entry name" value="SDR_fam"/>
</dbReference>
<gene>
    <name evidence="4" type="primary">bdhA_3</name>
    <name evidence="4" type="ORF">COL8621_02520</name>
</gene>
<evidence type="ECO:0000313" key="5">
    <source>
        <dbReference type="Proteomes" id="UP000202922"/>
    </source>
</evidence>
<dbReference type="RefSeq" id="WP_093967662.1">
    <property type="nucleotide sequence ID" value="NZ_FXYE01000002.1"/>
</dbReference>
<dbReference type="PROSITE" id="PS00061">
    <property type="entry name" value="ADH_SHORT"/>
    <property type="match status" value="1"/>
</dbReference>
<organism evidence="4 5">
    <name type="scientific">Actibacterium lipolyticum</name>
    <dbReference type="NCBI Taxonomy" id="1524263"/>
    <lineage>
        <taxon>Bacteria</taxon>
        <taxon>Pseudomonadati</taxon>
        <taxon>Pseudomonadota</taxon>
        <taxon>Alphaproteobacteria</taxon>
        <taxon>Rhodobacterales</taxon>
        <taxon>Roseobacteraceae</taxon>
        <taxon>Actibacterium</taxon>
    </lineage>
</organism>
<keyword evidence="5" id="KW-1185">Reference proteome</keyword>
<proteinExistence type="inferred from homology"/>
<dbReference type="PRINTS" id="PR00081">
    <property type="entry name" value="GDHRDH"/>
</dbReference>
<dbReference type="InterPro" id="IPR036291">
    <property type="entry name" value="NAD(P)-bd_dom_sf"/>
</dbReference>
<dbReference type="PANTHER" id="PTHR43669:SF3">
    <property type="entry name" value="ALCOHOL DEHYDROGENASE, PUTATIVE (AFU_ORTHOLOGUE AFUA_3G03445)-RELATED"/>
    <property type="match status" value="1"/>
</dbReference>
<dbReference type="Proteomes" id="UP000202922">
    <property type="component" value="Unassembled WGS sequence"/>
</dbReference>
<dbReference type="PANTHER" id="PTHR43669">
    <property type="entry name" value="5-KETO-D-GLUCONATE 5-REDUCTASE"/>
    <property type="match status" value="1"/>
</dbReference>
<dbReference type="EC" id="1.1.1.30" evidence="4"/>
<reference evidence="5" key="1">
    <citation type="submission" date="2017-05" db="EMBL/GenBank/DDBJ databases">
        <authorList>
            <person name="Rodrigo-Torres L."/>
            <person name="Arahal R. D."/>
            <person name="Lucena T."/>
        </authorList>
    </citation>
    <scope>NUCLEOTIDE SEQUENCE [LARGE SCALE GENOMIC DNA]</scope>
    <source>
        <strain evidence="5">CECT 8621</strain>
    </source>
</reference>
<evidence type="ECO:0000256" key="2">
    <source>
        <dbReference type="ARBA" id="ARBA00023002"/>
    </source>
</evidence>
<dbReference type="SUPFAM" id="SSF51735">
    <property type="entry name" value="NAD(P)-binding Rossmann-fold domains"/>
    <property type="match status" value="1"/>
</dbReference>